<evidence type="ECO:0000256" key="6">
    <source>
        <dbReference type="ARBA" id="ARBA00023163"/>
    </source>
</evidence>
<dbReference type="RefSeq" id="WP_154327759.1">
    <property type="nucleotide sequence ID" value="NZ_CP045696.1"/>
</dbReference>
<comment type="similarity">
    <text evidence="1">Belongs to the Fur family.</text>
</comment>
<feature type="binding site" evidence="7">
    <location>
        <position position="100"/>
    </location>
    <ligand>
        <name>Zn(2+)</name>
        <dbReference type="ChEBI" id="CHEBI:29105"/>
    </ligand>
</feature>
<evidence type="ECO:0000256" key="3">
    <source>
        <dbReference type="ARBA" id="ARBA00022833"/>
    </source>
</evidence>
<dbReference type="SUPFAM" id="SSF46785">
    <property type="entry name" value="Winged helix' DNA-binding domain"/>
    <property type="match status" value="1"/>
</dbReference>
<dbReference type="PANTHER" id="PTHR33202">
    <property type="entry name" value="ZINC UPTAKE REGULATION PROTEIN"/>
    <property type="match status" value="1"/>
</dbReference>
<name>A0A6L5XE99_9BACT</name>
<protein>
    <submittedName>
        <fullName evidence="8">Transcriptional repressor</fullName>
    </submittedName>
</protein>
<evidence type="ECO:0000313" key="8">
    <source>
        <dbReference type="EMBL" id="MSS17678.1"/>
    </source>
</evidence>
<evidence type="ECO:0000256" key="4">
    <source>
        <dbReference type="ARBA" id="ARBA00023015"/>
    </source>
</evidence>
<evidence type="ECO:0000256" key="2">
    <source>
        <dbReference type="ARBA" id="ARBA00022491"/>
    </source>
</evidence>
<organism evidence="8 9">
    <name type="scientific">Sodaliphilus pleomorphus</name>
    <dbReference type="NCBI Taxonomy" id="2606626"/>
    <lineage>
        <taxon>Bacteria</taxon>
        <taxon>Pseudomonadati</taxon>
        <taxon>Bacteroidota</taxon>
        <taxon>Bacteroidia</taxon>
        <taxon>Bacteroidales</taxon>
        <taxon>Muribaculaceae</taxon>
        <taxon>Sodaliphilus</taxon>
    </lineage>
</organism>
<comment type="cofactor">
    <cofactor evidence="7">
        <name>Zn(2+)</name>
        <dbReference type="ChEBI" id="CHEBI:29105"/>
    </cofactor>
    <text evidence="7">Binds 1 zinc ion per subunit.</text>
</comment>
<evidence type="ECO:0000256" key="7">
    <source>
        <dbReference type="PIRSR" id="PIRSR602481-1"/>
    </source>
</evidence>
<proteinExistence type="inferred from homology"/>
<evidence type="ECO:0000313" key="9">
    <source>
        <dbReference type="Proteomes" id="UP000483362"/>
    </source>
</evidence>
<dbReference type="GO" id="GO:0003700">
    <property type="term" value="F:DNA-binding transcription factor activity"/>
    <property type="evidence" value="ECO:0007669"/>
    <property type="project" value="InterPro"/>
</dbReference>
<dbReference type="AlphaFoldDB" id="A0A6L5XE99"/>
<keyword evidence="5" id="KW-0238">DNA-binding</keyword>
<comment type="caution">
    <text evidence="8">The sequence shown here is derived from an EMBL/GenBank/DDBJ whole genome shotgun (WGS) entry which is preliminary data.</text>
</comment>
<dbReference type="GO" id="GO:0000976">
    <property type="term" value="F:transcription cis-regulatory region binding"/>
    <property type="evidence" value="ECO:0007669"/>
    <property type="project" value="TreeGrafter"/>
</dbReference>
<keyword evidence="7" id="KW-0479">Metal-binding</keyword>
<feature type="binding site" evidence="7">
    <location>
        <position position="136"/>
    </location>
    <ligand>
        <name>Zn(2+)</name>
        <dbReference type="ChEBI" id="CHEBI:29105"/>
    </ligand>
</feature>
<feature type="binding site" evidence="7">
    <location>
        <position position="133"/>
    </location>
    <ligand>
        <name>Zn(2+)</name>
        <dbReference type="ChEBI" id="CHEBI:29105"/>
    </ligand>
</feature>
<evidence type="ECO:0000256" key="1">
    <source>
        <dbReference type="ARBA" id="ARBA00007957"/>
    </source>
</evidence>
<dbReference type="Gene3D" id="1.10.10.10">
    <property type="entry name" value="Winged helix-like DNA-binding domain superfamily/Winged helix DNA-binding domain"/>
    <property type="match status" value="1"/>
</dbReference>
<dbReference type="InterPro" id="IPR043135">
    <property type="entry name" value="Fur_C"/>
</dbReference>
<accession>A0A6L5XE99</accession>
<dbReference type="PANTHER" id="PTHR33202:SF22">
    <property type="entry name" value="HYDROGEN PEROXIDE SENSITIVE REPRESSOR"/>
    <property type="match status" value="1"/>
</dbReference>
<dbReference type="Pfam" id="PF01475">
    <property type="entry name" value="FUR"/>
    <property type="match status" value="1"/>
</dbReference>
<keyword evidence="6" id="KW-0804">Transcription</keyword>
<keyword evidence="2" id="KW-0678">Repressor</keyword>
<sequence>MNSNEILDMLQRHGVKPTANRIIIAGALAQASNPLSLSDLEVGIATIDKSSIFRTLATFKEHGLVHVIEDGSDSAKYELCHGTGDEHDSDRHVHFYCERCNRTFCLSQVHVPQVQLPAGYRVRGVNYLVKGLCPRCAAQAAMQQD</sequence>
<dbReference type="Proteomes" id="UP000483362">
    <property type="component" value="Unassembled WGS sequence"/>
</dbReference>
<dbReference type="GO" id="GO:1900376">
    <property type="term" value="P:regulation of secondary metabolite biosynthetic process"/>
    <property type="evidence" value="ECO:0007669"/>
    <property type="project" value="TreeGrafter"/>
</dbReference>
<dbReference type="InterPro" id="IPR036388">
    <property type="entry name" value="WH-like_DNA-bd_sf"/>
</dbReference>
<keyword evidence="4" id="KW-0805">Transcription regulation</keyword>
<dbReference type="InterPro" id="IPR036390">
    <property type="entry name" value="WH_DNA-bd_sf"/>
</dbReference>
<dbReference type="Gene3D" id="3.30.1490.190">
    <property type="match status" value="1"/>
</dbReference>
<feature type="binding site" evidence="7">
    <location>
        <position position="97"/>
    </location>
    <ligand>
        <name>Zn(2+)</name>
        <dbReference type="ChEBI" id="CHEBI:29105"/>
    </ligand>
</feature>
<reference evidence="8 9" key="1">
    <citation type="submission" date="2019-08" db="EMBL/GenBank/DDBJ databases">
        <title>In-depth cultivation of the pig gut microbiome towards novel bacterial diversity and tailored functional studies.</title>
        <authorList>
            <person name="Wylensek D."/>
            <person name="Hitch T.C.A."/>
            <person name="Clavel T."/>
        </authorList>
    </citation>
    <scope>NUCLEOTIDE SEQUENCE [LARGE SCALE GENOMIC DNA]</scope>
    <source>
        <strain evidence="8 9">Oil-RF-744-WCA-WT-10</strain>
    </source>
</reference>
<dbReference type="InterPro" id="IPR002481">
    <property type="entry name" value="FUR"/>
</dbReference>
<dbReference type="GO" id="GO:0045892">
    <property type="term" value="P:negative regulation of DNA-templated transcription"/>
    <property type="evidence" value="ECO:0007669"/>
    <property type="project" value="TreeGrafter"/>
</dbReference>
<dbReference type="EMBL" id="VULT01000011">
    <property type="protein sequence ID" value="MSS17678.1"/>
    <property type="molecule type" value="Genomic_DNA"/>
</dbReference>
<evidence type="ECO:0000256" key="5">
    <source>
        <dbReference type="ARBA" id="ARBA00023125"/>
    </source>
</evidence>
<keyword evidence="3 7" id="KW-0862">Zinc</keyword>
<gene>
    <name evidence="8" type="ORF">FYJ29_07915</name>
</gene>
<dbReference type="GO" id="GO:0008270">
    <property type="term" value="F:zinc ion binding"/>
    <property type="evidence" value="ECO:0007669"/>
    <property type="project" value="TreeGrafter"/>
</dbReference>
<keyword evidence="9" id="KW-1185">Reference proteome</keyword>